<keyword evidence="4" id="KW-1185">Reference proteome</keyword>
<dbReference type="SUPFAM" id="SSF46894">
    <property type="entry name" value="C-terminal effector domain of the bipartite response regulators"/>
    <property type="match status" value="1"/>
</dbReference>
<feature type="region of interest" description="Disordered" evidence="1">
    <location>
        <begin position="289"/>
        <end position="310"/>
    </location>
</feature>
<feature type="compositionally biased region" description="Gly residues" evidence="1">
    <location>
        <begin position="297"/>
        <end position="309"/>
    </location>
</feature>
<dbReference type="SMART" id="SM01043">
    <property type="entry name" value="BTAD"/>
    <property type="match status" value="1"/>
</dbReference>
<dbReference type="SUPFAM" id="SSF48452">
    <property type="entry name" value="TPR-like"/>
    <property type="match status" value="1"/>
</dbReference>
<dbReference type="InterPro" id="IPR016032">
    <property type="entry name" value="Sig_transdc_resp-reg_C-effctor"/>
</dbReference>
<gene>
    <name evidence="3" type="ORF">KSB_35960</name>
</gene>
<comment type="caution">
    <text evidence="3">The sequence shown here is derived from an EMBL/GenBank/DDBJ whole genome shotgun (WGS) entry which is preliminary data.</text>
</comment>
<evidence type="ECO:0000313" key="4">
    <source>
        <dbReference type="Proteomes" id="UP000654345"/>
    </source>
</evidence>
<dbReference type="EMBL" id="BNJG01000001">
    <property type="protein sequence ID" value="GHO55121.1"/>
    <property type="molecule type" value="Genomic_DNA"/>
</dbReference>
<name>A0ABQ3UQU6_9CHLR</name>
<accession>A0ABQ3UQU6</accession>
<feature type="domain" description="Bacterial transcriptional activator" evidence="2">
    <location>
        <begin position="132"/>
        <end position="274"/>
    </location>
</feature>
<reference evidence="3 4" key="1">
    <citation type="journal article" date="2021" name="Int. J. Syst. Evol. Microbiol.">
        <title>Reticulibacter mediterranei gen. nov., sp. nov., within the new family Reticulibacteraceae fam. nov., and Ktedonospora formicarum gen. nov., sp. nov., Ktedonobacter robiniae sp. nov., Dictyobacter formicarum sp. nov. and Dictyobacter arantiisoli sp. nov., belonging to the class Ktedonobacteria.</title>
        <authorList>
            <person name="Yabe S."/>
            <person name="Zheng Y."/>
            <person name="Wang C.M."/>
            <person name="Sakai Y."/>
            <person name="Abe K."/>
            <person name="Yokota A."/>
            <person name="Donadio S."/>
            <person name="Cavaletti L."/>
            <person name="Monciardini P."/>
        </authorList>
    </citation>
    <scope>NUCLEOTIDE SEQUENCE [LARGE SCALE GENOMIC DNA]</scope>
    <source>
        <strain evidence="3 4">SOSP1-30</strain>
    </source>
</reference>
<evidence type="ECO:0000259" key="2">
    <source>
        <dbReference type="SMART" id="SM01043"/>
    </source>
</evidence>
<evidence type="ECO:0000313" key="3">
    <source>
        <dbReference type="EMBL" id="GHO55121.1"/>
    </source>
</evidence>
<dbReference type="Proteomes" id="UP000654345">
    <property type="component" value="Unassembled WGS sequence"/>
</dbReference>
<proteinExistence type="predicted"/>
<evidence type="ECO:0000256" key="1">
    <source>
        <dbReference type="SAM" id="MobiDB-lite"/>
    </source>
</evidence>
<dbReference type="PANTHER" id="PTHR35807">
    <property type="entry name" value="TRANSCRIPTIONAL REGULATOR REDD-RELATED"/>
    <property type="match status" value="1"/>
</dbReference>
<organism evidence="3 4">
    <name type="scientific">Ktedonobacter robiniae</name>
    <dbReference type="NCBI Taxonomy" id="2778365"/>
    <lineage>
        <taxon>Bacteria</taxon>
        <taxon>Bacillati</taxon>
        <taxon>Chloroflexota</taxon>
        <taxon>Ktedonobacteria</taxon>
        <taxon>Ktedonobacterales</taxon>
        <taxon>Ktedonobacteraceae</taxon>
        <taxon>Ktedonobacter</taxon>
    </lineage>
</organism>
<dbReference type="InterPro" id="IPR005158">
    <property type="entry name" value="BTAD"/>
</dbReference>
<dbReference type="Gene3D" id="1.10.10.10">
    <property type="entry name" value="Winged helix-like DNA-binding domain superfamily/Winged helix DNA-binding domain"/>
    <property type="match status" value="1"/>
</dbReference>
<dbReference type="InterPro" id="IPR051677">
    <property type="entry name" value="AfsR-DnrI-RedD_regulator"/>
</dbReference>
<dbReference type="InterPro" id="IPR036388">
    <property type="entry name" value="WH-like_DNA-bd_sf"/>
</dbReference>
<sequence length="352" mass="39174">MHETDELSRAELPLMRITTLGEFALERLVPGDQGDPPRYVRVARSEWGNRGPAMTLLKVLLCRAQRRALRSELIEAIWPDHEAINAAHALDSATSVLRRHILRAGDSGVMLLTLRSGGETALKLPGQHRLWVDADAFLSQVSGAMRVEHRGQSPIPLLEDALALARGEFLEDDLYAEWAQGRRHTVNGARHRALFKLVDLYLEDGQVSLAEEWLFAALEENPTDEDALCRLMTMLARQGRRREALQLYLYTEDVLQEEQAEPAAYTRDVARRIRQGLALSEQGARYAAAGGRAPSSLGGGGPPDWGSGIGEERSRMASLRAGRAVPPYQYRSLRHRPQRRFGVSTGWTLGCS</sequence>
<dbReference type="Pfam" id="PF03704">
    <property type="entry name" value="BTAD"/>
    <property type="match status" value="1"/>
</dbReference>
<dbReference type="InterPro" id="IPR011990">
    <property type="entry name" value="TPR-like_helical_dom_sf"/>
</dbReference>
<protein>
    <recommendedName>
        <fullName evidence="2">Bacterial transcriptional activator domain-containing protein</fullName>
    </recommendedName>
</protein>
<dbReference type="Gene3D" id="1.25.40.10">
    <property type="entry name" value="Tetratricopeptide repeat domain"/>
    <property type="match status" value="1"/>
</dbReference>